<sequence>MEAVAFAWLSAGLGVGVTVFGVGTGIGRLAAAALEASSRQPENAGDIRTTMIIGAALIEGVALLAGVICILLAVKS</sequence>
<gene>
    <name evidence="13" type="primary">atpE</name>
    <name evidence="15" type="ORF">BGO89_04905</name>
</gene>
<dbReference type="PROSITE" id="PS00605">
    <property type="entry name" value="ATPASE_C"/>
    <property type="match status" value="1"/>
</dbReference>
<evidence type="ECO:0000256" key="3">
    <source>
        <dbReference type="ARBA" id="ARBA00022448"/>
    </source>
</evidence>
<dbReference type="GO" id="GO:0045259">
    <property type="term" value="C:proton-transporting ATP synthase complex"/>
    <property type="evidence" value="ECO:0007669"/>
    <property type="project" value="UniProtKB-KW"/>
</dbReference>
<keyword evidence="5 13" id="KW-0812">Transmembrane</keyword>
<feature type="domain" description="V-ATPase proteolipid subunit C-like" evidence="14">
    <location>
        <begin position="9"/>
        <end position="72"/>
    </location>
</feature>
<evidence type="ECO:0000256" key="11">
    <source>
        <dbReference type="ARBA" id="ARBA00023310"/>
    </source>
</evidence>
<evidence type="ECO:0000256" key="7">
    <source>
        <dbReference type="ARBA" id="ARBA00022989"/>
    </source>
</evidence>
<proteinExistence type="inferred from homology"/>
<keyword evidence="6 13" id="KW-0375">Hydrogen ion transport</keyword>
<evidence type="ECO:0000313" key="16">
    <source>
        <dbReference type="Proteomes" id="UP000184233"/>
    </source>
</evidence>
<dbReference type="InterPro" id="IPR000454">
    <property type="entry name" value="ATP_synth_F0_csu"/>
</dbReference>
<dbReference type="Pfam" id="PF00137">
    <property type="entry name" value="ATP-synt_C"/>
    <property type="match status" value="1"/>
</dbReference>
<evidence type="ECO:0000256" key="12">
    <source>
        <dbReference type="ARBA" id="ARBA00025198"/>
    </source>
</evidence>
<evidence type="ECO:0000256" key="4">
    <source>
        <dbReference type="ARBA" id="ARBA00022547"/>
    </source>
</evidence>
<keyword evidence="8 13" id="KW-0406">Ion transport</keyword>
<dbReference type="AlphaFoldDB" id="A0A1M3L5T2"/>
<feature type="site" description="Reversibly protonated during proton transport" evidence="13">
    <location>
        <position position="59"/>
    </location>
</feature>
<dbReference type="GO" id="GO:0005886">
    <property type="term" value="C:plasma membrane"/>
    <property type="evidence" value="ECO:0007669"/>
    <property type="project" value="UniProtKB-SubCell"/>
</dbReference>
<comment type="subcellular location">
    <subcellularLocation>
        <location evidence="13">Cell membrane</location>
        <topology evidence="13">Multi-pass membrane protein</topology>
    </subcellularLocation>
    <subcellularLocation>
        <location evidence="1">Membrane</location>
        <topology evidence="1">Multi-pass membrane protein</topology>
    </subcellularLocation>
</comment>
<dbReference type="SUPFAM" id="SSF81333">
    <property type="entry name" value="F1F0 ATP synthase subunit C"/>
    <property type="match status" value="1"/>
</dbReference>
<dbReference type="InterPro" id="IPR005953">
    <property type="entry name" value="ATP_synth_csu_bac/chlpt"/>
</dbReference>
<evidence type="ECO:0000256" key="13">
    <source>
        <dbReference type="HAMAP-Rule" id="MF_01396"/>
    </source>
</evidence>
<dbReference type="PRINTS" id="PR00124">
    <property type="entry name" value="ATPASEC"/>
</dbReference>
<dbReference type="InterPro" id="IPR035921">
    <property type="entry name" value="F/V-ATP_Csub_sf"/>
</dbReference>
<feature type="transmembrane region" description="Helical" evidence="13">
    <location>
        <begin position="6"/>
        <end position="31"/>
    </location>
</feature>
<comment type="function">
    <text evidence="12 13">F(1)F(0) ATP synthase produces ATP from ADP in the presence of a proton or sodium gradient. F-type ATPases consist of two structural domains, F(1) containing the extramembraneous catalytic core and F(0) containing the membrane proton channel, linked together by a central stalk and a peripheral stalk. During catalysis, ATP synthesis in the catalytic domain of F(1) is coupled via a rotary mechanism of the central stalk subunits to proton translocation.</text>
</comment>
<dbReference type="Gene3D" id="1.20.20.10">
    <property type="entry name" value="F1F0 ATP synthase subunit C"/>
    <property type="match status" value="1"/>
</dbReference>
<evidence type="ECO:0000259" key="14">
    <source>
        <dbReference type="Pfam" id="PF00137"/>
    </source>
</evidence>
<keyword evidence="3 13" id="KW-0813">Transport</keyword>
<evidence type="ECO:0000313" key="15">
    <source>
        <dbReference type="EMBL" id="OJX60905.1"/>
    </source>
</evidence>
<dbReference type="EMBL" id="MKVH01000003">
    <property type="protein sequence ID" value="OJX60905.1"/>
    <property type="molecule type" value="Genomic_DNA"/>
</dbReference>
<accession>A0A1M3L5T2</accession>
<dbReference type="InterPro" id="IPR020537">
    <property type="entry name" value="ATP_synth_F0_csu_DDCD_BS"/>
</dbReference>
<keyword evidence="13" id="KW-1003">Cell membrane</keyword>
<evidence type="ECO:0000256" key="8">
    <source>
        <dbReference type="ARBA" id="ARBA00023065"/>
    </source>
</evidence>
<dbReference type="InterPro" id="IPR002379">
    <property type="entry name" value="ATPase_proteolipid_c-like_dom"/>
</dbReference>
<dbReference type="GO" id="GO:0008289">
    <property type="term" value="F:lipid binding"/>
    <property type="evidence" value="ECO:0007669"/>
    <property type="project" value="UniProtKB-KW"/>
</dbReference>
<comment type="similarity">
    <text evidence="2 13">Belongs to the ATPase C chain family.</text>
</comment>
<comment type="function">
    <text evidence="13">Key component of the F(0) channel; it plays a direct role in translocation across the membrane. A homomeric c-ring of between 10-14 subunits forms the central stalk rotor element with the F(1) delta and epsilon subunits.</text>
</comment>
<dbReference type="NCBIfam" id="TIGR01260">
    <property type="entry name" value="ATP_synt_c"/>
    <property type="match status" value="1"/>
</dbReference>
<evidence type="ECO:0000256" key="10">
    <source>
        <dbReference type="ARBA" id="ARBA00023136"/>
    </source>
</evidence>
<keyword evidence="7 13" id="KW-1133">Transmembrane helix</keyword>
<keyword evidence="10 13" id="KW-0472">Membrane</keyword>
<evidence type="ECO:0000256" key="1">
    <source>
        <dbReference type="ARBA" id="ARBA00004141"/>
    </source>
</evidence>
<name>A0A1M3L5T2_9BACT</name>
<reference evidence="15 16" key="1">
    <citation type="submission" date="2016-09" db="EMBL/GenBank/DDBJ databases">
        <title>Genome-resolved meta-omics ties microbial dynamics to process performance in biotechnology for thiocyanate degradation.</title>
        <authorList>
            <person name="Kantor R.S."/>
            <person name="Huddy R.J."/>
            <person name="Iyer R."/>
            <person name="Thomas B.C."/>
            <person name="Brown C.T."/>
            <person name="Anantharaman K."/>
            <person name="Tringe S."/>
            <person name="Hettich R.L."/>
            <person name="Harrison S.T."/>
            <person name="Banfield J.F."/>
        </authorList>
    </citation>
    <scope>NUCLEOTIDE SEQUENCE [LARGE SCALE GENOMIC DNA]</scope>
    <source>
        <strain evidence="15">59-99</strain>
    </source>
</reference>
<organism evidence="15 16">
    <name type="scientific">Candidatus Kapaibacterium thiocyanatum</name>
    <dbReference type="NCBI Taxonomy" id="1895771"/>
    <lineage>
        <taxon>Bacteria</taxon>
        <taxon>Pseudomonadati</taxon>
        <taxon>Candidatus Kapaibacteriota</taxon>
        <taxon>Candidatus Kapaibacteriia</taxon>
        <taxon>Candidatus Kapaibacteriales</taxon>
        <taxon>Candidatus Kapaibacteriaceae</taxon>
        <taxon>Candidatus Kapaibacterium</taxon>
    </lineage>
</organism>
<evidence type="ECO:0000256" key="2">
    <source>
        <dbReference type="ARBA" id="ARBA00006704"/>
    </source>
</evidence>
<dbReference type="GO" id="GO:0033177">
    <property type="term" value="C:proton-transporting two-sector ATPase complex, proton-transporting domain"/>
    <property type="evidence" value="ECO:0007669"/>
    <property type="project" value="InterPro"/>
</dbReference>
<dbReference type="HAMAP" id="MF_01396">
    <property type="entry name" value="ATP_synth_c_bact"/>
    <property type="match status" value="1"/>
</dbReference>
<protein>
    <recommendedName>
        <fullName evidence="13">ATP synthase subunit c</fullName>
    </recommendedName>
    <alternativeName>
        <fullName evidence="13">ATP synthase F(0) sector subunit c</fullName>
    </alternativeName>
    <alternativeName>
        <fullName evidence="13">F-type ATPase subunit c</fullName>
        <shortName evidence="13">F-ATPase subunit c</shortName>
    </alternativeName>
    <alternativeName>
        <fullName evidence="13">Lipid-binding protein</fullName>
    </alternativeName>
</protein>
<dbReference type="InterPro" id="IPR038662">
    <property type="entry name" value="ATP_synth_F0_csu_sf"/>
</dbReference>
<evidence type="ECO:0000256" key="6">
    <source>
        <dbReference type="ARBA" id="ARBA00022781"/>
    </source>
</evidence>
<dbReference type="GO" id="GO:0046933">
    <property type="term" value="F:proton-transporting ATP synthase activity, rotational mechanism"/>
    <property type="evidence" value="ECO:0007669"/>
    <property type="project" value="UniProtKB-UniRule"/>
</dbReference>
<evidence type="ECO:0000256" key="5">
    <source>
        <dbReference type="ARBA" id="ARBA00022692"/>
    </source>
</evidence>
<feature type="transmembrane region" description="Helical" evidence="13">
    <location>
        <begin position="52"/>
        <end position="74"/>
    </location>
</feature>
<evidence type="ECO:0000256" key="9">
    <source>
        <dbReference type="ARBA" id="ARBA00023121"/>
    </source>
</evidence>
<comment type="caution">
    <text evidence="15">The sequence shown here is derived from an EMBL/GenBank/DDBJ whole genome shotgun (WGS) entry which is preliminary data.</text>
</comment>
<keyword evidence="11 13" id="KW-0066">ATP synthesis</keyword>
<dbReference type="Proteomes" id="UP000184233">
    <property type="component" value="Unassembled WGS sequence"/>
</dbReference>
<keyword evidence="9 13" id="KW-0446">Lipid-binding</keyword>
<dbReference type="STRING" id="1895771.BGO89_04905"/>
<keyword evidence="4 13" id="KW-0138">CF(0)</keyword>